<dbReference type="CDD" id="cd00371">
    <property type="entry name" value="HMA"/>
    <property type="match status" value="1"/>
</dbReference>
<sequence length="57" mass="6154">MNFASEEAQVTFDGSKTSVADIAKIIEKTGYGAKEKRKIHCRNLKQNTISAGGCGFC</sequence>
<dbReference type="GO" id="GO:0046872">
    <property type="term" value="F:metal ion binding"/>
    <property type="evidence" value="ECO:0007669"/>
    <property type="project" value="InterPro"/>
</dbReference>
<dbReference type="Gene3D" id="3.30.70.100">
    <property type="match status" value="1"/>
</dbReference>
<proteinExistence type="predicted"/>
<evidence type="ECO:0000259" key="1">
    <source>
        <dbReference type="PROSITE" id="PS50846"/>
    </source>
</evidence>
<dbReference type="InterPro" id="IPR006121">
    <property type="entry name" value="HMA_dom"/>
</dbReference>
<dbReference type="PROSITE" id="PS50846">
    <property type="entry name" value="HMA_2"/>
    <property type="match status" value="1"/>
</dbReference>
<protein>
    <submittedName>
        <fullName evidence="2">Cation transporter E1-E2 family ATPase</fullName>
    </submittedName>
</protein>
<accession>A0A378VZK0</accession>
<name>A0A378VZK0_NEIGO</name>
<reference evidence="2" key="1">
    <citation type="submission" date="2018-06" db="EMBL/GenBank/DDBJ databases">
        <authorList>
            <consortium name="Pathogen Informatics"/>
            <person name="Doyle S."/>
        </authorList>
    </citation>
    <scope>NUCLEOTIDE SEQUENCE [LARGE SCALE GENOMIC DNA]</scope>
    <source>
        <strain evidence="2">NCTC11421</strain>
    </source>
</reference>
<organism evidence="2">
    <name type="scientific">Neisseria gonorrhoeae</name>
    <dbReference type="NCBI Taxonomy" id="485"/>
    <lineage>
        <taxon>Bacteria</taxon>
        <taxon>Pseudomonadati</taxon>
        <taxon>Pseudomonadota</taxon>
        <taxon>Betaproteobacteria</taxon>
        <taxon>Neisseriales</taxon>
        <taxon>Neisseriaceae</taxon>
        <taxon>Neisseria</taxon>
    </lineage>
</organism>
<dbReference type="EMBL" id="UGRI01000001">
    <property type="protein sequence ID" value="SUA23956.1"/>
    <property type="molecule type" value="Genomic_DNA"/>
</dbReference>
<dbReference type="SUPFAM" id="SSF55008">
    <property type="entry name" value="HMA, heavy metal-associated domain"/>
    <property type="match status" value="1"/>
</dbReference>
<gene>
    <name evidence="2" type="ORF">NCTC11421_01946</name>
</gene>
<evidence type="ECO:0000313" key="2">
    <source>
        <dbReference type="EMBL" id="SUA23956.1"/>
    </source>
</evidence>
<feature type="domain" description="HMA" evidence="1">
    <location>
        <begin position="1"/>
        <end position="34"/>
    </location>
</feature>
<dbReference type="InterPro" id="IPR036163">
    <property type="entry name" value="HMA_dom_sf"/>
</dbReference>
<dbReference type="AlphaFoldDB" id="A0A378VZK0"/>